<dbReference type="SUPFAM" id="SSF50044">
    <property type="entry name" value="SH3-domain"/>
    <property type="match status" value="1"/>
</dbReference>
<dbReference type="PANTHER" id="PTHR13357">
    <property type="entry name" value="SH3 ADAPTER PROTEIN SPIN90 NCK INTERACTING PROTEIN WITH SH3 DOMAIN"/>
    <property type="match status" value="1"/>
</dbReference>
<dbReference type="InterPro" id="IPR018556">
    <property type="entry name" value="SPIN90/Ldb17_LRD"/>
</dbReference>
<dbReference type="EMBL" id="JARKHS020020310">
    <property type="protein sequence ID" value="KAK8770973.1"/>
    <property type="molecule type" value="Genomic_DNA"/>
</dbReference>
<feature type="domain" description="SH3" evidence="3">
    <location>
        <begin position="45"/>
        <end position="107"/>
    </location>
</feature>
<dbReference type="Pfam" id="PF00018">
    <property type="entry name" value="SH3_1"/>
    <property type="match status" value="1"/>
</dbReference>
<dbReference type="Proteomes" id="UP001321473">
    <property type="component" value="Unassembled WGS sequence"/>
</dbReference>
<reference evidence="4 5" key="1">
    <citation type="journal article" date="2023" name="Arcadia Sci">
        <title>De novo assembly of a long-read Amblyomma americanum tick genome.</title>
        <authorList>
            <person name="Chou S."/>
            <person name="Poskanzer K.E."/>
            <person name="Rollins M."/>
            <person name="Thuy-Boun P.S."/>
        </authorList>
    </citation>
    <scope>NUCLEOTIDE SEQUENCE [LARGE SCALE GENOMIC DNA]</scope>
    <source>
        <strain evidence="4">F_SG_1</strain>
        <tissue evidence="4">Salivary glands</tissue>
    </source>
</reference>
<evidence type="ECO:0000313" key="5">
    <source>
        <dbReference type="Proteomes" id="UP001321473"/>
    </source>
</evidence>
<dbReference type="GO" id="GO:0006897">
    <property type="term" value="P:endocytosis"/>
    <property type="evidence" value="ECO:0007669"/>
    <property type="project" value="TreeGrafter"/>
</dbReference>
<keyword evidence="5" id="KW-1185">Reference proteome</keyword>
<evidence type="ECO:0000259" key="3">
    <source>
        <dbReference type="PROSITE" id="PS50002"/>
    </source>
</evidence>
<dbReference type="Pfam" id="PF09431">
    <property type="entry name" value="SPIN90_LRD"/>
    <property type="match status" value="1"/>
</dbReference>
<keyword evidence="1 2" id="KW-0728">SH3 domain</keyword>
<proteinExistence type="predicted"/>
<evidence type="ECO:0000256" key="1">
    <source>
        <dbReference type="ARBA" id="ARBA00022443"/>
    </source>
</evidence>
<dbReference type="InterPro" id="IPR001452">
    <property type="entry name" value="SH3_domain"/>
</dbReference>
<evidence type="ECO:0000313" key="4">
    <source>
        <dbReference type="EMBL" id="KAK8770973.1"/>
    </source>
</evidence>
<dbReference type="Gene3D" id="2.30.30.40">
    <property type="entry name" value="SH3 Domains"/>
    <property type="match status" value="1"/>
</dbReference>
<name>A0AAQ4E8H9_AMBAM</name>
<accession>A0AAQ4E8H9</accession>
<organism evidence="4 5">
    <name type="scientific">Amblyomma americanum</name>
    <name type="common">Lone star tick</name>
    <dbReference type="NCBI Taxonomy" id="6943"/>
    <lineage>
        <taxon>Eukaryota</taxon>
        <taxon>Metazoa</taxon>
        <taxon>Ecdysozoa</taxon>
        <taxon>Arthropoda</taxon>
        <taxon>Chelicerata</taxon>
        <taxon>Arachnida</taxon>
        <taxon>Acari</taxon>
        <taxon>Parasitiformes</taxon>
        <taxon>Ixodida</taxon>
        <taxon>Ixodoidea</taxon>
        <taxon>Ixodidae</taxon>
        <taxon>Amblyomminae</taxon>
        <taxon>Amblyomma</taxon>
    </lineage>
</organism>
<dbReference type="InterPro" id="IPR036028">
    <property type="entry name" value="SH3-like_dom_sf"/>
</dbReference>
<dbReference type="GO" id="GO:0071933">
    <property type="term" value="F:Arp2/3 complex binding"/>
    <property type="evidence" value="ECO:0007669"/>
    <property type="project" value="TreeGrafter"/>
</dbReference>
<protein>
    <recommendedName>
        <fullName evidence="3">SH3 domain-containing protein</fullName>
    </recommendedName>
</protein>
<dbReference type="InterPro" id="IPR030125">
    <property type="entry name" value="SPIN90/Ldb17"/>
</dbReference>
<dbReference type="PROSITE" id="PS50002">
    <property type="entry name" value="SH3"/>
    <property type="match status" value="1"/>
</dbReference>
<gene>
    <name evidence="4" type="ORF">V5799_025783</name>
</gene>
<comment type="caution">
    <text evidence="4">The sequence shown here is derived from an EMBL/GenBank/DDBJ whole genome shotgun (WGS) entry which is preliminary data.</text>
</comment>
<sequence length="637" mass="72058">MYLDEKCAHRQRQTSEKAVSFDIGTVSGRATTGAVLNTVTTNAMASAYQAKSLYDFDSKDKRLLSFKQDEKFIVIEQLCKDPNWYYAVSEKGIAGFVPVTYILREESEREEFLELVEKALEALQNSTSSLDEGNTSFMSLQRKALRYSNALLRLHHLKESLRSTCEGPLRDTPRETALGHQSPSDFLQEEYSRINSDWISENLAGADLCSLEPSSPAQASKRSASLTAAVDDAHLPTLAAELIEQVRSQTQLSHSLSRVAVLAVLRCLSTSLPNSACPWEGLLDSVLKAEECEKPLVASQDGDRLQLIFRRLWNCKNDDQQRSWPIHEDEGLILGLLEELYTILVDADPRVSRSVVQADEYDCVSTLALYYQMEPRASLRVWMLRVFLTLCELDLRVVSLLLHSVLPMELARDLQSNTDDIERMKYTALLLTVIFSTGEKPPNNVYEHVGERFVTFLLDTIESADVEEEVAELSLGTLLSLNLHLQSEVDNFVLRTLATRKDARALTERLMLLVNREDDPARVLTHEVAGVPNSVLKMLAELFSDSTTAELFYLNDVAVLIDIVARQLSDLPPGDKRRLLYLSLVEHLLGSTQYEGHRQAELRRCFEGALTHEESSTEEKELVHRIQLTWPQWFRMD</sequence>
<dbReference type="AlphaFoldDB" id="A0AAQ4E8H9"/>
<evidence type="ECO:0000256" key="2">
    <source>
        <dbReference type="PROSITE-ProRule" id="PRU00192"/>
    </source>
</evidence>
<dbReference type="SMART" id="SM00326">
    <property type="entry name" value="SH3"/>
    <property type="match status" value="1"/>
</dbReference>
<dbReference type="PANTHER" id="PTHR13357:SF1">
    <property type="entry name" value="NCK-INTERACTING PROTEIN WITH SH3 DOMAIN"/>
    <property type="match status" value="1"/>
</dbReference>